<name>A0A1N6K2R6_9BURK</name>
<reference evidence="1 2" key="1">
    <citation type="submission" date="2016-11" db="EMBL/GenBank/DDBJ databases">
        <authorList>
            <person name="Jaros S."/>
            <person name="Januszkiewicz K."/>
            <person name="Wedrychowicz H."/>
        </authorList>
    </citation>
    <scope>NUCLEOTIDE SEQUENCE [LARGE SCALE GENOMIC DNA]</scope>
    <source>
        <strain evidence="1 2">GAS86</strain>
    </source>
</reference>
<proteinExistence type="predicted"/>
<evidence type="ECO:0000313" key="1">
    <source>
        <dbReference type="EMBL" id="SIO50811.1"/>
    </source>
</evidence>
<dbReference type="EMBL" id="FSRM01000002">
    <property type="protein sequence ID" value="SIO50811.1"/>
    <property type="molecule type" value="Genomic_DNA"/>
</dbReference>
<evidence type="ECO:0000313" key="2">
    <source>
        <dbReference type="Proteomes" id="UP000184693"/>
    </source>
</evidence>
<dbReference type="AlphaFoldDB" id="A0A1N6K2R6"/>
<sequence length="140" mass="15538">MVAFDASLRIVEDGNGRGKLTVFNITFVQSGASSPKESIPPELYAGSVNLNTYDALNYANLAQNYDDAAAATRNGLNGEYLTFAQDICWLTRLPSFVAMTGNHRIQYLLRCLDDHVALVRIAPDQCGRKSLGLRRRDVRR</sequence>
<accession>A0A1N6K2R6</accession>
<organism evidence="1 2">
    <name type="scientific">Paraburkholderia phenazinium</name>
    <dbReference type="NCBI Taxonomy" id="60549"/>
    <lineage>
        <taxon>Bacteria</taxon>
        <taxon>Pseudomonadati</taxon>
        <taxon>Pseudomonadota</taxon>
        <taxon>Betaproteobacteria</taxon>
        <taxon>Burkholderiales</taxon>
        <taxon>Burkholderiaceae</taxon>
        <taxon>Paraburkholderia</taxon>
    </lineage>
</organism>
<dbReference type="Proteomes" id="UP000184693">
    <property type="component" value="Unassembled WGS sequence"/>
</dbReference>
<protein>
    <submittedName>
        <fullName evidence="1">Uncharacterized protein</fullName>
    </submittedName>
</protein>
<gene>
    <name evidence="1" type="ORF">SAMN05444168_5850</name>
</gene>